<accession>L1ICT3</accession>
<evidence type="ECO:0000313" key="2">
    <source>
        <dbReference type="EnsemblProtists" id="EKX34061"/>
    </source>
</evidence>
<dbReference type="EnsemblProtists" id="EKX34061">
    <property type="protein sequence ID" value="EKX34061"/>
    <property type="gene ID" value="GUITHDRAFT_155846"/>
</dbReference>
<dbReference type="EMBL" id="JH993120">
    <property type="protein sequence ID" value="EKX34061.1"/>
    <property type="molecule type" value="Genomic_DNA"/>
</dbReference>
<dbReference type="Proteomes" id="UP000011087">
    <property type="component" value="Unassembled WGS sequence"/>
</dbReference>
<evidence type="ECO:0000313" key="1">
    <source>
        <dbReference type="EMBL" id="EKX34061.1"/>
    </source>
</evidence>
<dbReference type="HOGENOM" id="CLU_2202053_0_0_1"/>
<dbReference type="RefSeq" id="XP_005821041.1">
    <property type="nucleotide sequence ID" value="XM_005820984.1"/>
</dbReference>
<name>L1ICT3_GUITC</name>
<proteinExistence type="predicted"/>
<dbReference type="KEGG" id="gtt:GUITHDRAFT_155846"/>
<protein>
    <submittedName>
        <fullName evidence="1 2">Uncharacterized protein</fullName>
    </submittedName>
</protein>
<reference evidence="1 3" key="1">
    <citation type="journal article" date="2012" name="Nature">
        <title>Algal genomes reveal evolutionary mosaicism and the fate of nucleomorphs.</title>
        <authorList>
            <consortium name="DOE Joint Genome Institute"/>
            <person name="Curtis B.A."/>
            <person name="Tanifuji G."/>
            <person name="Burki F."/>
            <person name="Gruber A."/>
            <person name="Irimia M."/>
            <person name="Maruyama S."/>
            <person name="Arias M.C."/>
            <person name="Ball S.G."/>
            <person name="Gile G.H."/>
            <person name="Hirakawa Y."/>
            <person name="Hopkins J.F."/>
            <person name="Kuo A."/>
            <person name="Rensing S.A."/>
            <person name="Schmutz J."/>
            <person name="Symeonidi A."/>
            <person name="Elias M."/>
            <person name="Eveleigh R.J."/>
            <person name="Herman E.K."/>
            <person name="Klute M.J."/>
            <person name="Nakayama T."/>
            <person name="Obornik M."/>
            <person name="Reyes-Prieto A."/>
            <person name="Armbrust E.V."/>
            <person name="Aves S.J."/>
            <person name="Beiko R.G."/>
            <person name="Coutinho P."/>
            <person name="Dacks J.B."/>
            <person name="Durnford D.G."/>
            <person name="Fast N.M."/>
            <person name="Green B.R."/>
            <person name="Grisdale C.J."/>
            <person name="Hempel F."/>
            <person name="Henrissat B."/>
            <person name="Hoppner M.P."/>
            <person name="Ishida K."/>
            <person name="Kim E."/>
            <person name="Koreny L."/>
            <person name="Kroth P.G."/>
            <person name="Liu Y."/>
            <person name="Malik S.B."/>
            <person name="Maier U.G."/>
            <person name="McRose D."/>
            <person name="Mock T."/>
            <person name="Neilson J.A."/>
            <person name="Onodera N.T."/>
            <person name="Poole A.M."/>
            <person name="Pritham E.J."/>
            <person name="Richards T.A."/>
            <person name="Rocap G."/>
            <person name="Roy S.W."/>
            <person name="Sarai C."/>
            <person name="Schaack S."/>
            <person name="Shirato S."/>
            <person name="Slamovits C.H."/>
            <person name="Spencer D.F."/>
            <person name="Suzuki S."/>
            <person name="Worden A.Z."/>
            <person name="Zauner S."/>
            <person name="Barry K."/>
            <person name="Bell C."/>
            <person name="Bharti A.K."/>
            <person name="Crow J.A."/>
            <person name="Grimwood J."/>
            <person name="Kramer R."/>
            <person name="Lindquist E."/>
            <person name="Lucas S."/>
            <person name="Salamov A."/>
            <person name="McFadden G.I."/>
            <person name="Lane C.E."/>
            <person name="Keeling P.J."/>
            <person name="Gray M.W."/>
            <person name="Grigoriev I.V."/>
            <person name="Archibald J.M."/>
        </authorList>
    </citation>
    <scope>NUCLEOTIDE SEQUENCE</scope>
    <source>
        <strain evidence="1 3">CCMP2712</strain>
    </source>
</reference>
<sequence length="108" mass="11820">MPQNEEDEKGSGYIPTIKDITLFGRRGADIACKAVIEKLKACRERNPTNPSACAEDADNVMECRGSFLCPAVAAAWVKCMEAKANGFVSECDRQREALSHCMDCNSTE</sequence>
<keyword evidence="3" id="KW-1185">Reference proteome</keyword>
<reference evidence="3" key="2">
    <citation type="submission" date="2012-11" db="EMBL/GenBank/DDBJ databases">
        <authorList>
            <person name="Kuo A."/>
            <person name="Curtis B.A."/>
            <person name="Tanifuji G."/>
            <person name="Burki F."/>
            <person name="Gruber A."/>
            <person name="Irimia M."/>
            <person name="Maruyama S."/>
            <person name="Arias M.C."/>
            <person name="Ball S.G."/>
            <person name="Gile G.H."/>
            <person name="Hirakawa Y."/>
            <person name="Hopkins J.F."/>
            <person name="Rensing S.A."/>
            <person name="Schmutz J."/>
            <person name="Symeonidi A."/>
            <person name="Elias M."/>
            <person name="Eveleigh R.J."/>
            <person name="Herman E.K."/>
            <person name="Klute M.J."/>
            <person name="Nakayama T."/>
            <person name="Obornik M."/>
            <person name="Reyes-Prieto A."/>
            <person name="Armbrust E.V."/>
            <person name="Aves S.J."/>
            <person name="Beiko R.G."/>
            <person name="Coutinho P."/>
            <person name="Dacks J.B."/>
            <person name="Durnford D.G."/>
            <person name="Fast N.M."/>
            <person name="Green B.R."/>
            <person name="Grisdale C."/>
            <person name="Hempe F."/>
            <person name="Henrissat B."/>
            <person name="Hoppner M.P."/>
            <person name="Ishida K.-I."/>
            <person name="Kim E."/>
            <person name="Koreny L."/>
            <person name="Kroth P.G."/>
            <person name="Liu Y."/>
            <person name="Malik S.-B."/>
            <person name="Maier U.G."/>
            <person name="McRose D."/>
            <person name="Mock T."/>
            <person name="Neilson J.A."/>
            <person name="Onodera N.T."/>
            <person name="Poole A.M."/>
            <person name="Pritham E.J."/>
            <person name="Richards T.A."/>
            <person name="Rocap G."/>
            <person name="Roy S.W."/>
            <person name="Sarai C."/>
            <person name="Schaack S."/>
            <person name="Shirato S."/>
            <person name="Slamovits C.H."/>
            <person name="Spencer D.F."/>
            <person name="Suzuki S."/>
            <person name="Worden A.Z."/>
            <person name="Zauner S."/>
            <person name="Barry K."/>
            <person name="Bell C."/>
            <person name="Bharti A.K."/>
            <person name="Crow J.A."/>
            <person name="Grimwood J."/>
            <person name="Kramer R."/>
            <person name="Lindquist E."/>
            <person name="Lucas S."/>
            <person name="Salamov A."/>
            <person name="McFadden G.I."/>
            <person name="Lane C.E."/>
            <person name="Keeling P.J."/>
            <person name="Gray M.W."/>
            <person name="Grigoriev I.V."/>
            <person name="Archibald J.M."/>
        </authorList>
    </citation>
    <scope>NUCLEOTIDE SEQUENCE</scope>
    <source>
        <strain evidence="3">CCMP2712</strain>
    </source>
</reference>
<dbReference type="AlphaFoldDB" id="L1ICT3"/>
<dbReference type="PaxDb" id="55529-EKX34061"/>
<reference evidence="2" key="3">
    <citation type="submission" date="2015-06" db="UniProtKB">
        <authorList>
            <consortium name="EnsemblProtists"/>
        </authorList>
    </citation>
    <scope>IDENTIFICATION</scope>
</reference>
<evidence type="ECO:0000313" key="3">
    <source>
        <dbReference type="Proteomes" id="UP000011087"/>
    </source>
</evidence>
<organism evidence="1">
    <name type="scientific">Guillardia theta (strain CCMP2712)</name>
    <name type="common">Cryptophyte</name>
    <dbReference type="NCBI Taxonomy" id="905079"/>
    <lineage>
        <taxon>Eukaryota</taxon>
        <taxon>Cryptophyceae</taxon>
        <taxon>Pyrenomonadales</taxon>
        <taxon>Geminigeraceae</taxon>
        <taxon>Guillardia</taxon>
    </lineage>
</organism>
<dbReference type="GeneID" id="17290804"/>
<gene>
    <name evidence="1" type="ORF">GUITHDRAFT_155846</name>
</gene>